<evidence type="ECO:0000256" key="2">
    <source>
        <dbReference type="ARBA" id="ARBA00022729"/>
    </source>
</evidence>
<feature type="domain" description="EGF-like" evidence="10">
    <location>
        <begin position="983"/>
        <end position="1021"/>
    </location>
</feature>
<reference evidence="13" key="1">
    <citation type="submission" date="2016-04" db="UniProtKB">
        <authorList>
            <consortium name="WormBaseParasite"/>
        </authorList>
    </citation>
    <scope>IDENTIFICATION</scope>
</reference>
<feature type="domain" description="EGF-like" evidence="10">
    <location>
        <begin position="1033"/>
        <end position="1071"/>
    </location>
</feature>
<dbReference type="Pfam" id="PF23427">
    <property type="entry name" value="EGF_4"/>
    <property type="match status" value="1"/>
</dbReference>
<feature type="domain" description="EGF-like" evidence="10">
    <location>
        <begin position="1233"/>
        <end position="1272"/>
    </location>
</feature>
<dbReference type="PROSITE" id="PS01187">
    <property type="entry name" value="EGF_CA"/>
    <property type="match status" value="2"/>
</dbReference>
<dbReference type="PANTHER" id="PTHR24050:SF28">
    <property type="entry name" value="UROMODULIN-LIKE"/>
    <property type="match status" value="1"/>
</dbReference>
<feature type="domain" description="EGF-like" evidence="10">
    <location>
        <begin position="1939"/>
        <end position="1980"/>
    </location>
</feature>
<feature type="domain" description="EGF-like" evidence="10">
    <location>
        <begin position="1484"/>
        <end position="1523"/>
    </location>
</feature>
<feature type="region of interest" description="Disordered" evidence="7">
    <location>
        <begin position="3030"/>
        <end position="3085"/>
    </location>
</feature>
<dbReference type="GO" id="GO:0005509">
    <property type="term" value="F:calcium ion binding"/>
    <property type="evidence" value="ECO:0007669"/>
    <property type="project" value="InterPro"/>
</dbReference>
<accession>A0A158Q2U4</accession>
<dbReference type="InterPro" id="IPR018097">
    <property type="entry name" value="EGF_Ca-bd_CS"/>
</dbReference>
<dbReference type="Gene3D" id="2.10.25.10">
    <property type="entry name" value="Laminin"/>
    <property type="match status" value="30"/>
</dbReference>
<feature type="domain" description="EGF-like" evidence="10">
    <location>
        <begin position="2547"/>
        <end position="2584"/>
    </location>
</feature>
<keyword evidence="3" id="KW-0677">Repeat</keyword>
<proteinExistence type="predicted"/>
<evidence type="ECO:0000313" key="13">
    <source>
        <dbReference type="WBParaSite" id="DME_0000084401-mRNA-1"/>
    </source>
</evidence>
<dbReference type="PANTHER" id="PTHR24050">
    <property type="entry name" value="PA14 DOMAIN-CONTAINING PROTEIN"/>
    <property type="match status" value="1"/>
</dbReference>
<feature type="domain" description="EGF-like" evidence="10">
    <location>
        <begin position="1631"/>
        <end position="1670"/>
    </location>
</feature>
<feature type="domain" description="EGF-like" evidence="10">
    <location>
        <begin position="547"/>
        <end position="586"/>
    </location>
</feature>
<sequence>LHDCDPVAECFSEQPGYFQCRCPKGFVDLSKDSRFPGRKCKKIVNECALGTHDCDGNADCIDTPESFSCKCKSGWSDISANPKLSPGRTCKRANLCASANCAVEAECHETQYGPVCECNSGYIDISRQHGLSPGRVCRKVINECATGKHDCSPSASCIDTADSFTCRCRDGYRDESSDSINRPGRTCVKAPAPDPPECDVNDPLSCDAHKKEVCLFINGTYKCQCAAGRDRLPDGRCLVINECKDSRLNDCSLDADCVDQAEGYICRCRNGFADISPPGKTGRICHRRINECSNPTKYKVDCDQNAICVDTEDGFTCRCRPGYADISSSFSRLPGRRCIEAINECLDAKLNDCSENAICEDAKEGYICTCRTGYVDASLNITHYPGRVCHKPREEAQKDIKESQSQLHLCDPKNPKCGQNEICTDRKVRGQFICECNPNAFRFTDGTCRLYSACTSDNKCDKNALCLNAFDTYKCQCRPGFIDMSPDPENKPGRLCKELVNECATGAHDCSSYAICEDATDGFMCYCKEGFVDTSSQFHLAPGRRCTSNECAESSLNTCDENADCIDTADSYACQCFAGFVDVSSSANLPPGRVCTLQTTCPKQKTDLMFLIDGSGSIGSYVFKNEVLRFIQEFIELFDIGLDNTRVGLIQYSDQIRHEFDLNQYADKASVHQAISQVQYLTGLTRTGAAIQHMVMEGFSQRRGARIKSDNVTRVAIVITDGRSQDNVTEPAMAARNLSVNMFAIGVTDHVLASELESISGSPARWFYVDRFKDLDTRLRSLIQKAACPSLGPKTQLPSGCNPVVQTGCNRALNEICVKNVNNCQCPDGFHRHPISRVCGGDQCNPQLPTSCPDPEICTITPFSNYRCVCPKGFLRDHRSGICLSIEEQHQPTVLPSLDADCKNGGIKCSTNEYCVQDCQCILDYERNRRTGECSAPGSCDPTVSNPCDIRKREKCLLHVSGRYHACQCEQSEKRHPVTGICLQDECSLGMHDCDKTARCIDTDDGYLCACQAGYLDQSSDQVNKPGRKCTAERNECADGTHKCSPNAICTDTVEGYVCRCKPGYVDFSPNPHSFGGVVCKEIMNECLNQALNTCHKDAICIDTVDSYKCICKNGYIDLDELRNPGRQCKKEQNNRCSAGNNDCDRNARCIQRGKNDYECACLAGYRDKSPNPSKPGRVCIPLIPECDNPTLNDCDSPDRAICTDTDEGYICRCRQGFLDISPNIAEKPGRLLEDECAKGTDDCARDGGICEDTPDSFTCRCAINYLDVSFDRQKRPGRKCKRLVDECRTGQNDCSPEAICTDTEDSYICACPPGHIDVSPDTIHLPGRRCLLRINECKENKNDCSPNADCIDTAESYSCKCRDDFVDESPDRNRPGRICKPALVDECRLGKHDCHKNAICQDLSQGYSCHCKSEYIDESPNRVSLPGRVCVARPTPPPEECRVDSSSSCKVELNEVCRLINGVAKCACPINYKRDPSTKSCTVINECNFPQLIDCHPSAECIDQPNSYTCRCLKGFKDVSPPNKPGRICQAYINECQFPHLNDCHQNAECIDKEDGYECKCYQGFKDGSPDRPGRLCKQMINECAKSSLNSCDKNAKCIDLDEGYRCECKENFLDVSPSPTFRGRACKRIINECADSKLNDCDKMAKCVDTTDSYLCQCPANSRDISPNPAFSGRLFLFITLVENECLNGKHDCDPNAICRDNEQSFTCECAQGFADRSPNQLNRPGRVCIQLVDECATGRHTCSAQAECRDLEEGYTCECKDGYVDRSPNLMTQPGRVCGTPEVCPSNHECSSAATCEPLGGNAYECTCIQGYIDQSPEGKKGRICVRNNACRDSRLNNCSRNAICYDELKGYRCECTRGFIDRSPIPSLSGRVCEPPTPPKSPPRHPCQDPLLNDCHPAGTCRATGNQSYTCECLKGYADKSPDIRNKPGRLCIVNEPICLDSSQNDCHPAAICSETEKPEKYTCRCRDGYIDQSPDKINRPGRICIEQLNECLDRSLNDCDPLAICQDLPDGYTCRCPVSAEDRSPDLKRPGRKCFQQIDECRSPALNNCSRFADCIDRPEGYDCRCREGYHDDNPTHPGTVCNYIINECESTNLNDCDRHAECIDLAGGYNCRCKSPYRDESPAGQPGRICRLNECLEPTINKCDKNAVCKDLDDGYICHCKLGFYDNSPSPLEPGRICIAFQQENLIKTIPQDAPRVDGIPCGRNEVCLIARNEVCVGGLRCMCRPGEARNSAADRCQPVEKIPLSIRVLTRDSEPLLYSSEYGNSDNIPYVEITHLFSNDLGRTIGSTSYAPRYVATDVNYITHPKTVNSSWPNGLLFNFTIALTPSSSTDQCNLWDQLMQSLQRTNGAIGGGALRVAPDVDQLDPCRPPEIRGEICGQSYCNMELGEICIAGSVCGCAHGEKRGTLNDPCRAVESWSIILWVIRKDTEVLIYNETFANPVHPLNKEYVRRFESGISQCYSQTLLKNSFISAEVNEIVDPVIINATWDRGIVFNSTVHFRKGTIQITSDVYYMLVRHIIDQNNYQIGRSSLFLNPYQPDPFRACFKNNCHPKGICIDLGPNAYRCECGSGYRDLSPTDPGRRCLPNVGYNECERKEDNECSENARCIDQMHLYRCECLPSFTDASPPGRIPGSTCVLDYCSDVNFCPANTSCVNQEQQAVCQCDSGFVDIRKSEKRTQFYKSDTLCLKLRDVDECALGLTNCSGVAECSDKAFGYECNCPEGYIDGNPDEPGRVCGALLCDLCNSHGDCVHNSLTNNITCICSDGWTGEFCDIAPSNASLILPIILAILFLLLTLCCLLYFCTKCVCFKGRSLWYREPFTYRKGGWPWSTLGASTSSDSGADFSGMSAAGHEYYPEIGIPRAKLKGGSNDDRQAQSAVIASRLNNYLDEGLRIPRAHLDNFDSTSESSSEYTIREEIERRVTTDVMKTETRKTITTADVHGTTAEFHVYPPIELSAESHSSSQVTKSSDFKMMISANTSSYMDKDEQERCESVAEFSVGKTGHNHWNNLHMRGQRVSQISADRDLESLSSDSVIEDGKYDKKTLVKRSHNYEPSPDGDTQRFRTEVTTSTVSKETSKY</sequence>
<keyword evidence="4 6" id="KW-1015">Disulfide bond</keyword>
<feature type="compositionally biased region" description="Low complexity" evidence="7">
    <location>
        <begin position="3072"/>
        <end position="3085"/>
    </location>
</feature>
<evidence type="ECO:0000259" key="9">
    <source>
        <dbReference type="PROSITE" id="PS50024"/>
    </source>
</evidence>
<feature type="domain" description="EGF-like" evidence="10">
    <location>
        <begin position="1133"/>
        <end position="1172"/>
    </location>
</feature>
<dbReference type="PROSITE" id="PS01186">
    <property type="entry name" value="EGF_2"/>
    <property type="match status" value="1"/>
</dbReference>
<dbReference type="Pfam" id="PF07645">
    <property type="entry name" value="EGF_CA"/>
    <property type="match status" value="23"/>
</dbReference>
<dbReference type="InterPro" id="IPR000152">
    <property type="entry name" value="EGF-type_Asp/Asn_hydroxyl_site"/>
</dbReference>
<feature type="domain" description="EGF-like" evidence="10">
    <location>
        <begin position="1284"/>
        <end position="1322"/>
    </location>
</feature>
<feature type="domain" description="EGF-like" evidence="10">
    <location>
        <begin position="499"/>
        <end position="537"/>
    </location>
</feature>
<dbReference type="InterPro" id="IPR013032">
    <property type="entry name" value="EGF-like_CS"/>
</dbReference>
<dbReference type="SUPFAM" id="SSF57196">
    <property type="entry name" value="EGF/Laminin"/>
    <property type="match status" value="7"/>
</dbReference>
<feature type="domain" description="EGF-like" evidence="10">
    <location>
        <begin position="1334"/>
        <end position="1372"/>
    </location>
</feature>
<dbReference type="Pfam" id="PF12661">
    <property type="entry name" value="hEGF"/>
    <property type="match status" value="2"/>
</dbReference>
<feature type="domain" description="EGF-like" evidence="10">
    <location>
        <begin position="288"/>
        <end position="329"/>
    </location>
</feature>
<dbReference type="SMART" id="SM00327">
    <property type="entry name" value="VWA"/>
    <property type="match status" value="1"/>
</dbReference>
<dbReference type="FunFam" id="2.10.25.10:FF:000291">
    <property type="entry name" value="Transmembrane matrix receptor MUP-4"/>
    <property type="match status" value="3"/>
</dbReference>
<dbReference type="InterPro" id="IPR000082">
    <property type="entry name" value="SEA_dom"/>
</dbReference>
<dbReference type="SUPFAM" id="SSF57184">
    <property type="entry name" value="Growth factor receptor domain"/>
    <property type="match status" value="3"/>
</dbReference>
<evidence type="ECO:0000256" key="8">
    <source>
        <dbReference type="SAM" id="Phobius"/>
    </source>
</evidence>
<feature type="domain" description="EGF-like" evidence="10">
    <location>
        <begin position="140"/>
        <end position="178"/>
    </location>
</feature>
<feature type="domain" description="EGF-like" evidence="10">
    <location>
        <begin position="2743"/>
        <end position="2779"/>
    </location>
</feature>
<dbReference type="SMART" id="SM00179">
    <property type="entry name" value="EGF_CA"/>
    <property type="match status" value="35"/>
</dbReference>
<dbReference type="PROSITE" id="PS50026">
    <property type="entry name" value="EGF_3"/>
    <property type="match status" value="35"/>
</dbReference>
<evidence type="ECO:0000313" key="12">
    <source>
        <dbReference type="Proteomes" id="UP000038040"/>
    </source>
</evidence>
<dbReference type="FunFam" id="3.40.50.410:FF:000047">
    <property type="entry name" value="von Willebrand factor A domain containing 2"/>
    <property type="match status" value="1"/>
</dbReference>
<organism evidence="12 13">
    <name type="scientific">Dracunculus medinensis</name>
    <name type="common">Guinea worm</name>
    <dbReference type="NCBI Taxonomy" id="318479"/>
    <lineage>
        <taxon>Eukaryota</taxon>
        <taxon>Metazoa</taxon>
        <taxon>Ecdysozoa</taxon>
        <taxon>Nematoda</taxon>
        <taxon>Chromadorea</taxon>
        <taxon>Rhabditida</taxon>
        <taxon>Spirurina</taxon>
        <taxon>Dracunculoidea</taxon>
        <taxon>Dracunculidae</taxon>
        <taxon>Dracunculus</taxon>
    </lineage>
</organism>
<evidence type="ECO:0000259" key="11">
    <source>
        <dbReference type="PROSITE" id="PS50234"/>
    </source>
</evidence>
<keyword evidence="5" id="KW-0325">Glycoprotein</keyword>
<dbReference type="PROSITE" id="PS50024">
    <property type="entry name" value="SEA"/>
    <property type="match status" value="2"/>
</dbReference>
<dbReference type="InterPro" id="IPR002035">
    <property type="entry name" value="VWF_A"/>
</dbReference>
<feature type="domain" description="EGF-like" evidence="10">
    <location>
        <begin position="2595"/>
        <end position="2634"/>
    </location>
</feature>
<feature type="domain" description="EGF-like" evidence="10">
    <location>
        <begin position="1384"/>
        <end position="1422"/>
    </location>
</feature>
<dbReference type="SUPFAM" id="SSF53300">
    <property type="entry name" value="vWA-like"/>
    <property type="match status" value="1"/>
</dbReference>
<feature type="disulfide bond" evidence="6">
    <location>
        <begin position="2769"/>
        <end position="2778"/>
    </location>
</feature>
<keyword evidence="2" id="KW-0732">Signal</keyword>
<keyword evidence="1 6" id="KW-0245">EGF-like domain</keyword>
<dbReference type="InterPro" id="IPR049883">
    <property type="entry name" value="NOTCH1_EGF-like"/>
</dbReference>
<feature type="disulfide bond" evidence="6">
    <location>
        <begin position="1951"/>
        <end position="1968"/>
    </location>
</feature>
<feature type="domain" description="SEA" evidence="9">
    <location>
        <begin position="2245"/>
        <end position="2369"/>
    </location>
</feature>
<evidence type="ECO:0000256" key="7">
    <source>
        <dbReference type="SAM" id="MobiDB-lite"/>
    </source>
</evidence>
<keyword evidence="8" id="KW-0812">Transmembrane</keyword>
<feature type="domain" description="EGF-like" evidence="10">
    <location>
        <begin position="239"/>
        <end position="286"/>
    </location>
</feature>
<feature type="transmembrane region" description="Helical" evidence="8">
    <location>
        <begin position="2787"/>
        <end position="2809"/>
    </location>
</feature>
<dbReference type="PROSITE" id="PS00010">
    <property type="entry name" value="ASX_HYDROXYL"/>
    <property type="match status" value="29"/>
</dbReference>
<evidence type="ECO:0000256" key="1">
    <source>
        <dbReference type="ARBA" id="ARBA00022536"/>
    </source>
</evidence>
<dbReference type="Pfam" id="PF25314">
    <property type="entry name" value="TNFR_nem"/>
    <property type="match status" value="4"/>
</dbReference>
<dbReference type="Proteomes" id="UP000038040">
    <property type="component" value="Unplaced"/>
</dbReference>
<dbReference type="Pfam" id="PF00092">
    <property type="entry name" value="VWA"/>
    <property type="match status" value="1"/>
</dbReference>
<dbReference type="InterPro" id="IPR001881">
    <property type="entry name" value="EGF-like_Ca-bd_dom"/>
</dbReference>
<dbReference type="PRINTS" id="PR00453">
    <property type="entry name" value="VWFADOMAIN"/>
</dbReference>
<dbReference type="PROSITE" id="PS50234">
    <property type="entry name" value="VWFA"/>
    <property type="match status" value="1"/>
</dbReference>
<dbReference type="SMART" id="SM00286">
    <property type="entry name" value="PTI"/>
    <property type="match status" value="14"/>
</dbReference>
<feature type="domain" description="EGF-like" evidence="10">
    <location>
        <begin position="2090"/>
        <end position="2129"/>
    </location>
</feature>
<feature type="domain" description="EGF-like" evidence="10">
    <location>
        <begin position="1581"/>
        <end position="1620"/>
    </location>
</feature>
<dbReference type="InterPro" id="IPR009030">
    <property type="entry name" value="Growth_fac_rcpt_cys_sf"/>
</dbReference>
<dbReference type="Pfam" id="PF00008">
    <property type="entry name" value="EGF"/>
    <property type="match status" value="1"/>
</dbReference>
<feature type="domain" description="SEA" evidence="9">
    <location>
        <begin position="2420"/>
        <end position="2545"/>
    </location>
</feature>
<feature type="domain" description="EGF-like" evidence="10">
    <location>
        <begin position="450"/>
        <end position="487"/>
    </location>
</feature>
<protein>
    <submittedName>
        <fullName evidence="13">EGF-like domain protein</fullName>
    </submittedName>
</protein>
<feature type="domain" description="EGF-like" evidence="10">
    <location>
        <begin position="2643"/>
        <end position="2680"/>
    </location>
</feature>
<feature type="domain" description="EGF-like" evidence="10">
    <location>
        <begin position="341"/>
        <end position="380"/>
    </location>
</feature>
<feature type="domain" description="EGF-like" evidence="10">
    <location>
        <begin position="2698"/>
        <end position="2736"/>
    </location>
</feature>
<comment type="caution">
    <text evidence="6">Lacks conserved residue(s) required for the propagation of feature annotation.</text>
</comment>
<evidence type="ECO:0000259" key="10">
    <source>
        <dbReference type="PROSITE" id="PS50026"/>
    </source>
</evidence>
<keyword evidence="8" id="KW-1133">Transmembrane helix</keyword>
<dbReference type="WBParaSite" id="DME_0000084401-mRNA-1">
    <property type="protein sequence ID" value="DME_0000084401-mRNA-1"/>
    <property type="gene ID" value="DME_0000084401"/>
</dbReference>
<dbReference type="SMART" id="SM00181">
    <property type="entry name" value="EGF"/>
    <property type="match status" value="42"/>
</dbReference>
<dbReference type="InterPro" id="IPR036465">
    <property type="entry name" value="vWFA_dom_sf"/>
</dbReference>
<dbReference type="InterPro" id="IPR056590">
    <property type="entry name" value="Mua-3/Mup-4_EGF"/>
</dbReference>
<feature type="domain" description="EGF-like" evidence="10">
    <location>
        <begin position="2137"/>
        <end position="2176"/>
    </location>
</feature>
<feature type="domain" description="EGF-like" evidence="10">
    <location>
        <begin position="1083"/>
        <end position="1122"/>
    </location>
</feature>
<dbReference type="InterPro" id="IPR057353">
    <property type="entry name" value="TNFR_nem"/>
</dbReference>
<evidence type="ECO:0000256" key="3">
    <source>
        <dbReference type="ARBA" id="ARBA00022737"/>
    </source>
</evidence>
<feature type="disulfide bond" evidence="6">
    <location>
        <begin position="2750"/>
        <end position="2767"/>
    </location>
</feature>
<dbReference type="Pfam" id="PF12947">
    <property type="entry name" value="EGF_3"/>
    <property type="match status" value="1"/>
</dbReference>
<dbReference type="Pfam" id="PF25478">
    <property type="entry name" value="EGF_Mua-3"/>
    <property type="match status" value="1"/>
</dbReference>
<feature type="domain" description="VWFA" evidence="11">
    <location>
        <begin position="607"/>
        <end position="786"/>
    </location>
</feature>
<dbReference type="Gene3D" id="3.40.50.410">
    <property type="entry name" value="von Willebrand factor, type A domain"/>
    <property type="match status" value="1"/>
</dbReference>
<evidence type="ECO:0000256" key="4">
    <source>
        <dbReference type="ARBA" id="ARBA00023157"/>
    </source>
</evidence>
<feature type="domain" description="EGF-like" evidence="10">
    <location>
        <begin position="1783"/>
        <end position="1821"/>
    </location>
</feature>
<dbReference type="InterPro" id="IPR000742">
    <property type="entry name" value="EGF"/>
</dbReference>
<dbReference type="InterPro" id="IPR052235">
    <property type="entry name" value="Nephronectin_domain"/>
</dbReference>
<dbReference type="SMART" id="SM00200">
    <property type="entry name" value="SEA"/>
    <property type="match status" value="2"/>
</dbReference>
<feature type="domain" description="EGF-like" evidence="10">
    <location>
        <begin position="1887"/>
        <end position="1927"/>
    </location>
</feature>
<feature type="domain" description="EGF-like" evidence="10">
    <location>
        <begin position="1992"/>
        <end position="2031"/>
    </location>
</feature>
<feature type="domain" description="EGF-like" evidence="10">
    <location>
        <begin position="2042"/>
        <end position="2081"/>
    </location>
</feature>
<evidence type="ECO:0000256" key="5">
    <source>
        <dbReference type="ARBA" id="ARBA00023180"/>
    </source>
</evidence>
<feature type="domain" description="EGF-like" evidence="10">
    <location>
        <begin position="1734"/>
        <end position="1772"/>
    </location>
</feature>
<feature type="domain" description="EGF-like" evidence="10">
    <location>
        <begin position="43"/>
        <end position="81"/>
    </location>
</feature>
<dbReference type="PROSITE" id="PS00022">
    <property type="entry name" value="EGF_1"/>
    <property type="match status" value="1"/>
</dbReference>
<feature type="domain" description="EGF-like" evidence="10">
    <location>
        <begin position="1533"/>
        <end position="1572"/>
    </location>
</feature>
<dbReference type="InterPro" id="IPR024731">
    <property type="entry name" value="NELL2-like_EGF"/>
</dbReference>
<feature type="domain" description="EGF-like" evidence="10">
    <location>
        <begin position="1684"/>
        <end position="1722"/>
    </location>
</feature>
<keyword evidence="8" id="KW-0472">Membrane</keyword>
<dbReference type="CDD" id="cd00054">
    <property type="entry name" value="EGF_CA"/>
    <property type="match status" value="9"/>
</dbReference>
<feature type="domain" description="EGF-like" evidence="10">
    <location>
        <begin position="1830"/>
        <end position="1869"/>
    </location>
</feature>
<name>A0A158Q2U4_DRAME</name>
<evidence type="ECO:0000256" key="6">
    <source>
        <dbReference type="PROSITE-ProRule" id="PRU00076"/>
    </source>
</evidence>